<organism evidence="7 8">
    <name type="scientific">Nocardia uniformis</name>
    <dbReference type="NCBI Taxonomy" id="53432"/>
    <lineage>
        <taxon>Bacteria</taxon>
        <taxon>Bacillati</taxon>
        <taxon>Actinomycetota</taxon>
        <taxon>Actinomycetes</taxon>
        <taxon>Mycobacteriales</taxon>
        <taxon>Nocardiaceae</taxon>
        <taxon>Nocardia</taxon>
    </lineage>
</organism>
<keyword evidence="8" id="KW-1185">Reference proteome</keyword>
<evidence type="ECO:0000256" key="3">
    <source>
        <dbReference type="ARBA" id="ARBA00022842"/>
    </source>
</evidence>
<gene>
    <name evidence="7" type="ORF">HLB23_11430</name>
</gene>
<evidence type="ECO:0000256" key="2">
    <source>
        <dbReference type="ARBA" id="ARBA00022723"/>
    </source>
</evidence>
<dbReference type="GO" id="GO:0006107">
    <property type="term" value="P:oxaloacetate metabolic process"/>
    <property type="evidence" value="ECO:0007669"/>
    <property type="project" value="TreeGrafter"/>
</dbReference>
<dbReference type="Pfam" id="PF03328">
    <property type="entry name" value="HpcH_HpaI"/>
    <property type="match status" value="1"/>
</dbReference>
<evidence type="ECO:0000256" key="4">
    <source>
        <dbReference type="PIRSR" id="PIRSR015582-1"/>
    </source>
</evidence>
<dbReference type="InterPro" id="IPR011206">
    <property type="entry name" value="Citrate_lyase_beta/mcl1/mcl2"/>
</dbReference>
<reference evidence="7 8" key="1">
    <citation type="submission" date="2020-05" db="EMBL/GenBank/DDBJ databases">
        <title>MicrobeNet Type strains.</title>
        <authorList>
            <person name="Nicholson A.C."/>
        </authorList>
    </citation>
    <scope>NUCLEOTIDE SEQUENCE [LARGE SCALE GENOMIC DNA]</scope>
    <source>
        <strain evidence="7 8">JCM 3224</strain>
    </source>
</reference>
<keyword evidence="2 5" id="KW-0479">Metal-binding</keyword>
<evidence type="ECO:0000313" key="7">
    <source>
        <dbReference type="EMBL" id="NNH70466.1"/>
    </source>
</evidence>
<dbReference type="InterPro" id="IPR015813">
    <property type="entry name" value="Pyrv/PenolPyrv_kinase-like_dom"/>
</dbReference>
<dbReference type="InterPro" id="IPR005000">
    <property type="entry name" value="Aldolase/citrate-lyase_domain"/>
</dbReference>
<evidence type="ECO:0000256" key="5">
    <source>
        <dbReference type="PIRSR" id="PIRSR015582-2"/>
    </source>
</evidence>
<sequence length="294" mass="30923">MYSDAIPRCWLSVPASRPALLAKAVSTEVDGIIVDLEDAVAPTEKAAARAGLATTLAESGLKADTTRLTVRINAPRSRWCHLDVGACVSAATPMDIMVPKVESAGDIAFIDRLLDGIELESGRVEPIGVQALIESATGLANIREIATASPRLRALVIGYADLGASLGRSARISHDRWLYAQETVLVAARTAGLAAIDGPYLGVEVDTEFRARVERAAELGFDGKWVIHPRQVASATAAFTPAPEAVASARAVLKALRDSHERGLGAVTVDGAMIDEAVAVSARRTLARARDATV</sequence>
<dbReference type="AlphaFoldDB" id="A0A849BZ96"/>
<dbReference type="EMBL" id="JABELX010000004">
    <property type="protein sequence ID" value="NNH70466.1"/>
    <property type="molecule type" value="Genomic_DNA"/>
</dbReference>
<keyword evidence="3 5" id="KW-0460">Magnesium</keyword>
<keyword evidence="7" id="KW-0456">Lyase</keyword>
<dbReference type="GO" id="GO:0016829">
    <property type="term" value="F:lyase activity"/>
    <property type="evidence" value="ECO:0007669"/>
    <property type="project" value="UniProtKB-KW"/>
</dbReference>
<dbReference type="GO" id="GO:0000287">
    <property type="term" value="F:magnesium ion binding"/>
    <property type="evidence" value="ECO:0007669"/>
    <property type="project" value="TreeGrafter"/>
</dbReference>
<evidence type="ECO:0000313" key="8">
    <source>
        <dbReference type="Proteomes" id="UP000586827"/>
    </source>
</evidence>
<feature type="domain" description="HpcH/HpaI aldolase/citrate lyase" evidence="6">
    <location>
        <begin position="11"/>
        <end position="229"/>
    </location>
</feature>
<comment type="caution">
    <text evidence="7">The sequence shown here is derived from an EMBL/GenBank/DDBJ whole genome shotgun (WGS) entry which is preliminary data.</text>
</comment>
<feature type="binding site" evidence="5">
    <location>
        <position position="134"/>
    </location>
    <ligand>
        <name>Mg(2+)</name>
        <dbReference type="ChEBI" id="CHEBI:18420"/>
    </ligand>
</feature>
<dbReference type="Gene3D" id="3.20.20.60">
    <property type="entry name" value="Phosphoenolpyruvate-binding domains"/>
    <property type="match status" value="1"/>
</dbReference>
<dbReference type="SUPFAM" id="SSF51621">
    <property type="entry name" value="Phosphoenolpyruvate/pyruvate domain"/>
    <property type="match status" value="1"/>
</dbReference>
<dbReference type="RefSeq" id="WP_084521919.1">
    <property type="nucleotide sequence ID" value="NZ_JABELX010000004.1"/>
</dbReference>
<dbReference type="InterPro" id="IPR040442">
    <property type="entry name" value="Pyrv_kinase-like_dom_sf"/>
</dbReference>
<dbReference type="PANTHER" id="PTHR32308">
    <property type="entry name" value="LYASE BETA SUBUNIT, PUTATIVE (AFU_ORTHOLOGUE AFUA_4G13030)-RELATED"/>
    <property type="match status" value="1"/>
</dbReference>
<evidence type="ECO:0000259" key="6">
    <source>
        <dbReference type="Pfam" id="PF03328"/>
    </source>
</evidence>
<dbReference type="PIRSF" id="PIRSF015582">
    <property type="entry name" value="Cit_lyase_B"/>
    <property type="match status" value="1"/>
</dbReference>
<feature type="binding site" evidence="5">
    <location>
        <position position="161"/>
    </location>
    <ligand>
        <name>Mg(2+)</name>
        <dbReference type="ChEBI" id="CHEBI:18420"/>
    </ligand>
</feature>
<protein>
    <submittedName>
        <fullName evidence="7">CoA ester lyase</fullName>
    </submittedName>
</protein>
<feature type="binding site" evidence="4">
    <location>
        <position position="134"/>
    </location>
    <ligand>
        <name>substrate</name>
    </ligand>
</feature>
<name>A0A849BZ96_9NOCA</name>
<evidence type="ECO:0000256" key="1">
    <source>
        <dbReference type="ARBA" id="ARBA00001946"/>
    </source>
</evidence>
<feature type="binding site" evidence="4">
    <location>
        <position position="71"/>
    </location>
    <ligand>
        <name>substrate</name>
    </ligand>
</feature>
<dbReference type="Proteomes" id="UP000586827">
    <property type="component" value="Unassembled WGS sequence"/>
</dbReference>
<proteinExistence type="predicted"/>
<accession>A0A849BZ96</accession>
<dbReference type="PANTHER" id="PTHR32308:SF10">
    <property type="entry name" value="CITRATE LYASE SUBUNIT BETA"/>
    <property type="match status" value="1"/>
</dbReference>
<comment type="cofactor">
    <cofactor evidence="1">
        <name>Mg(2+)</name>
        <dbReference type="ChEBI" id="CHEBI:18420"/>
    </cofactor>
</comment>